<keyword evidence="2" id="KW-1185">Reference proteome</keyword>
<comment type="caution">
    <text evidence="1">The sequence shown here is derived from an EMBL/GenBank/DDBJ whole genome shotgun (WGS) entry which is preliminary data.</text>
</comment>
<evidence type="ECO:0000313" key="2">
    <source>
        <dbReference type="Proteomes" id="UP000436006"/>
    </source>
</evidence>
<accession>A0A7K1SMC4</accession>
<dbReference type="AlphaFoldDB" id="A0A7K1SMC4"/>
<proteinExistence type="predicted"/>
<organism evidence="1 2">
    <name type="scientific">Spirosoma arboris</name>
    <dbReference type="NCBI Taxonomy" id="2682092"/>
    <lineage>
        <taxon>Bacteria</taxon>
        <taxon>Pseudomonadati</taxon>
        <taxon>Bacteroidota</taxon>
        <taxon>Cytophagia</taxon>
        <taxon>Cytophagales</taxon>
        <taxon>Cytophagaceae</taxon>
        <taxon>Spirosoma</taxon>
    </lineage>
</organism>
<protein>
    <submittedName>
        <fullName evidence="1">Uncharacterized protein</fullName>
    </submittedName>
</protein>
<sequence length="58" mass="7013">MAHRPFPVWLDEVIRELGELDHTLVLTVKANQWLKDVWQYYQISPSEAALFFFNEYEQ</sequence>
<evidence type="ECO:0000313" key="1">
    <source>
        <dbReference type="EMBL" id="MVM34952.1"/>
    </source>
</evidence>
<reference evidence="1 2" key="1">
    <citation type="submission" date="2019-12" db="EMBL/GenBank/DDBJ databases">
        <title>Spirosoma sp. HMF4905 genome sequencing and assembly.</title>
        <authorList>
            <person name="Kang H."/>
            <person name="Cha I."/>
            <person name="Kim H."/>
            <person name="Joh K."/>
        </authorList>
    </citation>
    <scope>NUCLEOTIDE SEQUENCE [LARGE SCALE GENOMIC DNA]</scope>
    <source>
        <strain evidence="1 2">HMF4905</strain>
    </source>
</reference>
<dbReference type="EMBL" id="WPIN01000019">
    <property type="protein sequence ID" value="MVM34952.1"/>
    <property type="molecule type" value="Genomic_DNA"/>
</dbReference>
<dbReference type="Proteomes" id="UP000436006">
    <property type="component" value="Unassembled WGS sequence"/>
</dbReference>
<dbReference type="RefSeq" id="WP_157589764.1">
    <property type="nucleotide sequence ID" value="NZ_WPIN01000019.1"/>
</dbReference>
<name>A0A7K1SMC4_9BACT</name>
<gene>
    <name evidence="1" type="ORF">GO755_33300</name>
</gene>